<gene>
    <name evidence="2" type="ORF">BKG82_27290</name>
</gene>
<feature type="region of interest" description="Disordered" evidence="1">
    <location>
        <begin position="196"/>
        <end position="238"/>
    </location>
</feature>
<dbReference type="EMBL" id="MLIQ01000042">
    <property type="protein sequence ID" value="OHU47357.1"/>
    <property type="molecule type" value="Genomic_DNA"/>
</dbReference>
<protein>
    <submittedName>
        <fullName evidence="2">Uncharacterized protein</fullName>
    </submittedName>
</protein>
<reference evidence="2 3" key="1">
    <citation type="submission" date="2016-10" db="EMBL/GenBank/DDBJ databases">
        <title>Evaluation of Human, Veterinary and Environmental Mycobacterium chelonae Isolates by Core Genome Phylogenomic Analysis, Targeted Gene Comparison, and Anti-microbial Susceptibility Patterns: A Tale of Mistaken Identities.</title>
        <authorList>
            <person name="Fogelson S.B."/>
            <person name="Camus A.C."/>
            <person name="Lorenz W."/>
            <person name="Vasireddy R."/>
            <person name="Vasireddy S."/>
            <person name="Smith T."/>
            <person name="Brown-Elliott B.A."/>
            <person name="Wallace R.J.Jr."/>
            <person name="Hasan N.A."/>
            <person name="Reischl U."/>
            <person name="Sanchez S."/>
        </authorList>
    </citation>
    <scope>NUCLEOTIDE SEQUENCE [LARGE SCALE GENOMIC DNA]</scope>
    <source>
        <strain evidence="2 3">15515</strain>
    </source>
</reference>
<evidence type="ECO:0000256" key="1">
    <source>
        <dbReference type="SAM" id="MobiDB-lite"/>
    </source>
</evidence>
<evidence type="ECO:0000313" key="3">
    <source>
        <dbReference type="Proteomes" id="UP000180043"/>
    </source>
</evidence>
<organism evidence="2 3">
    <name type="scientific">Mycobacteroides chelonae</name>
    <name type="common">Mycobacterium chelonae</name>
    <dbReference type="NCBI Taxonomy" id="1774"/>
    <lineage>
        <taxon>Bacteria</taxon>
        <taxon>Bacillati</taxon>
        <taxon>Actinomycetota</taxon>
        <taxon>Actinomycetes</taxon>
        <taxon>Mycobacteriales</taxon>
        <taxon>Mycobacteriaceae</taxon>
        <taxon>Mycobacteroides</taxon>
    </lineage>
</organism>
<feature type="compositionally biased region" description="Basic and acidic residues" evidence="1">
    <location>
        <begin position="208"/>
        <end position="217"/>
    </location>
</feature>
<dbReference type="Proteomes" id="UP000180043">
    <property type="component" value="Unassembled WGS sequence"/>
</dbReference>
<accession>A0A1S1LI29</accession>
<feature type="compositionally biased region" description="Low complexity" evidence="1">
    <location>
        <begin position="196"/>
        <end position="207"/>
    </location>
</feature>
<name>A0A1S1LI29_MYCCH</name>
<dbReference type="AlphaFoldDB" id="A0A1S1LI29"/>
<comment type="caution">
    <text evidence="2">The sequence shown here is derived from an EMBL/GenBank/DDBJ whole genome shotgun (WGS) entry which is preliminary data.</text>
</comment>
<feature type="compositionally biased region" description="Polar residues" evidence="1">
    <location>
        <begin position="225"/>
        <end position="238"/>
    </location>
</feature>
<proteinExistence type="predicted"/>
<sequence>MTQIPESNDSERIAVMTALAHKPINDFARFCAQPHGAVVACLDHTGQPWVRAIRYPRGKWKVIGYVGLRTDEQAWNTMEGADGADLVQLFVDETLSTTPPQQAAAIVSGDQPRAQRIRTRTADLKPGWYITTGNFGDETEPLILDGPLPQFSTALQRRSNIQQRALTSSAAGTASWSGSTLFIDCVDPLPAAEPSAARRTLRSMSSRRSAERSHAADDCDEAPATKSTVTPNVKGTNA</sequence>
<evidence type="ECO:0000313" key="2">
    <source>
        <dbReference type="EMBL" id="OHU47357.1"/>
    </source>
</evidence>